<organism evidence="1 3">
    <name type="scientific">Pyrenophora tritici-repentis</name>
    <dbReference type="NCBI Taxonomy" id="45151"/>
    <lineage>
        <taxon>Eukaryota</taxon>
        <taxon>Fungi</taxon>
        <taxon>Dikarya</taxon>
        <taxon>Ascomycota</taxon>
        <taxon>Pezizomycotina</taxon>
        <taxon>Dothideomycetes</taxon>
        <taxon>Pleosporomycetidae</taxon>
        <taxon>Pleosporales</taxon>
        <taxon>Pleosporineae</taxon>
        <taxon>Pleosporaceae</taxon>
        <taxon>Pyrenophora</taxon>
    </lineage>
</organism>
<keyword evidence="4" id="KW-1185">Reference proteome</keyword>
<reference evidence="1" key="1">
    <citation type="journal article" date="2018" name="BMC Genomics">
        <title>Comparative genomics of the wheat fungal pathogen Pyrenophora tritici-repentis reveals chromosomal variations and genome plasticity.</title>
        <authorList>
            <person name="Moolhuijzen P."/>
            <person name="See P.T."/>
            <person name="Hane J.K."/>
            <person name="Shi G."/>
            <person name="Liu Z."/>
            <person name="Oliver R.P."/>
            <person name="Moffat C.S."/>
        </authorList>
    </citation>
    <scope>NUCLEOTIDE SEQUENCE [LARGE SCALE GENOMIC DNA]</scope>
    <source>
        <strain evidence="1">M4</strain>
    </source>
</reference>
<evidence type="ECO:0000313" key="2">
    <source>
        <dbReference type="EMBL" id="KAI1516409.1"/>
    </source>
</evidence>
<sequence>MSSATENTSTTVAPRIVMYGRAFNLWFLRVECRKQEKLAQKATKGWFRQCHRLISLKECTRTAFFAEQSLDLNEQFLKDIKYKLLHECVKEVVRVQRALERYKSKIEAAFDEEKELDAIWWAEKRDQTEGN</sequence>
<proteinExistence type="predicted"/>
<dbReference type="OMA" id="ECTRTAF"/>
<dbReference type="AlphaFoldDB" id="A0A2W1GDY7"/>
<evidence type="ECO:0000313" key="3">
    <source>
        <dbReference type="Proteomes" id="UP000245464"/>
    </source>
</evidence>
<evidence type="ECO:0000313" key="4">
    <source>
        <dbReference type="Proteomes" id="UP000249757"/>
    </source>
</evidence>
<evidence type="ECO:0000313" key="1">
    <source>
        <dbReference type="EMBL" id="KAF7573251.1"/>
    </source>
</evidence>
<reference evidence="4" key="4">
    <citation type="journal article" date="2022" name="Microb. Genom.">
        <title>A global pangenome for the wheat fungal pathogen Pyrenophora tritici-repentis and prediction of effector protein structural homology.</title>
        <authorList>
            <person name="Moolhuijzen P.M."/>
            <person name="See P.T."/>
            <person name="Shi G."/>
            <person name="Powell H.R."/>
            <person name="Cockram J."/>
            <person name="Jorgensen L.N."/>
            <person name="Benslimane H."/>
            <person name="Strelkov S.E."/>
            <person name="Turner J."/>
            <person name="Liu Z."/>
            <person name="Moffat C.S."/>
        </authorList>
    </citation>
    <scope>NUCLEOTIDE SEQUENCE [LARGE SCALE GENOMIC DNA]</scope>
</reference>
<protein>
    <submittedName>
        <fullName evidence="1">Uncharacterized protein</fullName>
    </submittedName>
</protein>
<dbReference type="EMBL" id="NRDI02000005">
    <property type="protein sequence ID" value="KAI1516409.1"/>
    <property type="molecule type" value="Genomic_DNA"/>
</dbReference>
<name>A0A2W1GDY7_9PLEO</name>
<dbReference type="Proteomes" id="UP000245464">
    <property type="component" value="Chromosome 3"/>
</dbReference>
<reference evidence="2" key="3">
    <citation type="journal article" date="2022" name="bioRxiv">
        <title>A global pangenome for the wheat fungal pathogen Pyrenophora tritici-repentis and prediction of effector protein structural homology.</title>
        <authorList>
            <person name="Moolhuijzen P."/>
            <person name="See P.T."/>
            <person name="Shi G."/>
            <person name="Powell H.R."/>
            <person name="Cockram J."/>
            <person name="Jorgensen L.N."/>
            <person name="Benslimane H."/>
            <person name="Strelkov S.E."/>
            <person name="Turner J."/>
            <person name="Liu Z."/>
            <person name="Moffat C.S."/>
        </authorList>
    </citation>
    <scope>NUCLEOTIDE SEQUENCE</scope>
    <source>
        <strain evidence="2">86-124</strain>
    </source>
</reference>
<accession>A0A2W1GDY7</accession>
<dbReference type="EMBL" id="NQIK02000003">
    <property type="protein sequence ID" value="KAF7573251.1"/>
    <property type="molecule type" value="Genomic_DNA"/>
</dbReference>
<dbReference type="OrthoDB" id="10408923at2759"/>
<reference evidence="2" key="2">
    <citation type="submission" date="2021-05" db="EMBL/GenBank/DDBJ databases">
        <authorList>
            <person name="Moolhuijzen P.M."/>
            <person name="Moffat C.S."/>
        </authorList>
    </citation>
    <scope>NUCLEOTIDE SEQUENCE</scope>
    <source>
        <strain evidence="2">86-124</strain>
    </source>
</reference>
<dbReference type="Proteomes" id="UP000249757">
    <property type="component" value="Unassembled WGS sequence"/>
</dbReference>
<comment type="caution">
    <text evidence="1">The sequence shown here is derived from an EMBL/GenBank/DDBJ whole genome shotgun (WGS) entry which is preliminary data.</text>
</comment>
<gene>
    <name evidence="2" type="ORF">Ptr86124_004946</name>
    <name evidence="1" type="ORF">PtrM4_081560</name>
</gene>